<dbReference type="SUPFAM" id="SSF144083">
    <property type="entry name" value="Magnesium transport protein CorA, transmembrane region"/>
    <property type="match status" value="1"/>
</dbReference>
<name>A0ABQ6DYX1_9GAMM</name>
<keyword evidence="5 8" id="KW-0812">Transmembrane</keyword>
<comment type="caution">
    <text evidence="9">The sequence shown here is derived from an EMBL/GenBank/DDBJ whole genome shotgun (WGS) entry which is preliminary data.</text>
</comment>
<feature type="transmembrane region" description="Helical" evidence="8">
    <location>
        <begin position="297"/>
        <end position="316"/>
    </location>
</feature>
<evidence type="ECO:0000313" key="10">
    <source>
        <dbReference type="Proteomes" id="UP001157353"/>
    </source>
</evidence>
<dbReference type="Proteomes" id="UP001157353">
    <property type="component" value="Unassembled WGS sequence"/>
</dbReference>
<keyword evidence="7 8" id="KW-0472">Membrane</keyword>
<dbReference type="EMBL" id="BSPQ01000002">
    <property type="protein sequence ID" value="GLS90302.1"/>
    <property type="molecule type" value="Genomic_DNA"/>
</dbReference>
<evidence type="ECO:0000256" key="1">
    <source>
        <dbReference type="ARBA" id="ARBA00004651"/>
    </source>
</evidence>
<keyword evidence="6 8" id="KW-1133">Transmembrane helix</keyword>
<accession>A0ABQ6DYX1</accession>
<comment type="similarity">
    <text evidence="2">Belongs to the CorA metal ion transporter (MIT) (TC 1.A.35) family.</text>
</comment>
<dbReference type="CDD" id="cd12822">
    <property type="entry name" value="TmCorA-like"/>
    <property type="match status" value="1"/>
</dbReference>
<keyword evidence="4" id="KW-1003">Cell membrane</keyword>
<evidence type="ECO:0000256" key="2">
    <source>
        <dbReference type="ARBA" id="ARBA00009765"/>
    </source>
</evidence>
<evidence type="ECO:0000256" key="7">
    <source>
        <dbReference type="ARBA" id="ARBA00023136"/>
    </source>
</evidence>
<comment type="subcellular location">
    <subcellularLocation>
        <location evidence="1">Cell membrane</location>
        <topology evidence="1">Multi-pass membrane protein</topology>
    </subcellularLocation>
</comment>
<keyword evidence="10" id="KW-1185">Reference proteome</keyword>
<feature type="transmembrane region" description="Helical" evidence="8">
    <location>
        <begin position="264"/>
        <end position="285"/>
    </location>
</feature>
<proteinExistence type="inferred from homology"/>
<dbReference type="InterPro" id="IPR002523">
    <property type="entry name" value="MgTranspt_CorA/ZnTranspt_ZntB"/>
</dbReference>
<dbReference type="InterPro" id="IPR045861">
    <property type="entry name" value="CorA_cytoplasmic_dom"/>
</dbReference>
<dbReference type="Gene3D" id="1.20.58.340">
    <property type="entry name" value="Magnesium transport protein CorA, transmembrane region"/>
    <property type="match status" value="2"/>
</dbReference>
<gene>
    <name evidence="9" type="primary">corA</name>
    <name evidence="9" type="ORF">GCM10007916_13690</name>
</gene>
<evidence type="ECO:0000256" key="4">
    <source>
        <dbReference type="ARBA" id="ARBA00022475"/>
    </source>
</evidence>
<dbReference type="Pfam" id="PF01544">
    <property type="entry name" value="CorA"/>
    <property type="match status" value="1"/>
</dbReference>
<organism evidence="9 10">
    <name type="scientific">Psychromonas marina</name>
    <dbReference type="NCBI Taxonomy" id="88364"/>
    <lineage>
        <taxon>Bacteria</taxon>
        <taxon>Pseudomonadati</taxon>
        <taxon>Pseudomonadota</taxon>
        <taxon>Gammaproteobacteria</taxon>
        <taxon>Alteromonadales</taxon>
        <taxon>Psychromonadaceae</taxon>
        <taxon>Psychromonas</taxon>
    </lineage>
</organism>
<evidence type="ECO:0000313" key="9">
    <source>
        <dbReference type="EMBL" id="GLS90302.1"/>
    </source>
</evidence>
<evidence type="ECO:0000256" key="8">
    <source>
        <dbReference type="SAM" id="Phobius"/>
    </source>
</evidence>
<dbReference type="Gene3D" id="3.30.460.20">
    <property type="entry name" value="CorA soluble domain-like"/>
    <property type="match status" value="1"/>
</dbReference>
<protein>
    <submittedName>
        <fullName evidence="9">Magnesium transport protein CorA</fullName>
    </submittedName>
</protein>
<dbReference type="SUPFAM" id="SSF143865">
    <property type="entry name" value="CorA soluble domain-like"/>
    <property type="match status" value="1"/>
</dbReference>
<evidence type="ECO:0000256" key="5">
    <source>
        <dbReference type="ARBA" id="ARBA00022692"/>
    </source>
</evidence>
<evidence type="ECO:0000256" key="3">
    <source>
        <dbReference type="ARBA" id="ARBA00022448"/>
    </source>
</evidence>
<dbReference type="PANTHER" id="PTHR46494:SF1">
    <property type="entry name" value="CORA FAMILY METAL ION TRANSPORTER (EUROFUNG)"/>
    <property type="match status" value="1"/>
</dbReference>
<dbReference type="PANTHER" id="PTHR46494">
    <property type="entry name" value="CORA FAMILY METAL ION TRANSPORTER (EUROFUNG)"/>
    <property type="match status" value="1"/>
</dbReference>
<keyword evidence="3" id="KW-0813">Transport</keyword>
<evidence type="ECO:0000256" key="6">
    <source>
        <dbReference type="ARBA" id="ARBA00022989"/>
    </source>
</evidence>
<sequence length="322" mass="37441">MIKCMLLQSDNTCRYGNEELIELWKVQPETTLWVDLESHNKADELLILQQFGCHALAITDLHRERHPPKIELFDDYIFMLYRGIYECQGDLQFKHLQIGMFVGTNILITSHEQKSISIDKLFTGEGEKYLTKSPITLALRVFHNSCGVYLEELFEFEEKLELLEDQFQLGGDDKMMQEITLYRSRLIKLKRIFNYHSNIGAELKLLVADETDIINQAEMHTVTDVHERIERLLSLSQMHYDICSDLINGYLSVASHQLNATMRVLTVITAIFIPLGFLAGLYGMNFEYIPELKVVNGYYYLLTVMALIALSLIILFKKKRWL</sequence>
<dbReference type="InterPro" id="IPR045863">
    <property type="entry name" value="CorA_TM1_TM2"/>
</dbReference>
<reference evidence="10" key="1">
    <citation type="journal article" date="2019" name="Int. J. Syst. Evol. Microbiol.">
        <title>The Global Catalogue of Microorganisms (GCM) 10K type strain sequencing project: providing services to taxonomists for standard genome sequencing and annotation.</title>
        <authorList>
            <consortium name="The Broad Institute Genomics Platform"/>
            <consortium name="The Broad Institute Genome Sequencing Center for Infectious Disease"/>
            <person name="Wu L."/>
            <person name="Ma J."/>
        </authorList>
    </citation>
    <scope>NUCLEOTIDE SEQUENCE [LARGE SCALE GENOMIC DNA]</scope>
    <source>
        <strain evidence="10">NBRC 103166</strain>
    </source>
</reference>